<accession>A0ABW6AM27</accession>
<comment type="caution">
    <text evidence="1">The sequence shown here is derived from an EMBL/GenBank/DDBJ whole genome shotgun (WGS) entry which is preliminary data.</text>
</comment>
<organism evidence="1 2">
    <name type="scientific">Spirosoma flavum</name>
    <dbReference type="NCBI Taxonomy" id="2048557"/>
    <lineage>
        <taxon>Bacteria</taxon>
        <taxon>Pseudomonadati</taxon>
        <taxon>Bacteroidota</taxon>
        <taxon>Cytophagia</taxon>
        <taxon>Cytophagales</taxon>
        <taxon>Cytophagaceae</taxon>
        <taxon>Spirosoma</taxon>
    </lineage>
</organism>
<dbReference type="RefSeq" id="WP_381502779.1">
    <property type="nucleotide sequence ID" value="NZ_JBHUOM010000012.1"/>
</dbReference>
<gene>
    <name evidence="1" type="ORF">ACFS25_15730</name>
</gene>
<reference evidence="2" key="1">
    <citation type="journal article" date="2019" name="Int. J. Syst. Evol. Microbiol.">
        <title>The Global Catalogue of Microorganisms (GCM) 10K type strain sequencing project: providing services to taxonomists for standard genome sequencing and annotation.</title>
        <authorList>
            <consortium name="The Broad Institute Genomics Platform"/>
            <consortium name="The Broad Institute Genome Sequencing Center for Infectious Disease"/>
            <person name="Wu L."/>
            <person name="Ma J."/>
        </authorList>
    </citation>
    <scope>NUCLEOTIDE SEQUENCE [LARGE SCALE GENOMIC DNA]</scope>
    <source>
        <strain evidence="2">KCTC 52490</strain>
    </source>
</reference>
<name>A0ABW6AM27_9BACT</name>
<sequence length="130" mass="14607">MEDFTPEQIDEIAAAYADMARSLNEFQVHHWPEFTHEQQLDLNAYQNSLLNRAQDILTRTTRPAFTNADQMAIRIRQATNKAKISLLQLDNLPIALNVGAITVALASYAAHANSRGIEIALRELDELVGY</sequence>
<dbReference type="EMBL" id="JBHUOM010000012">
    <property type="protein sequence ID" value="MFD2935240.1"/>
    <property type="molecule type" value="Genomic_DNA"/>
</dbReference>
<protein>
    <submittedName>
        <fullName evidence="1">Uncharacterized protein</fullName>
    </submittedName>
</protein>
<evidence type="ECO:0000313" key="1">
    <source>
        <dbReference type="EMBL" id="MFD2935240.1"/>
    </source>
</evidence>
<keyword evidence="2" id="KW-1185">Reference proteome</keyword>
<dbReference type="Proteomes" id="UP001597512">
    <property type="component" value="Unassembled WGS sequence"/>
</dbReference>
<proteinExistence type="predicted"/>
<evidence type="ECO:0000313" key="2">
    <source>
        <dbReference type="Proteomes" id="UP001597512"/>
    </source>
</evidence>